<feature type="chain" id="PRO_5039061994" description="GATA-type domain-containing protein" evidence="14">
    <location>
        <begin position="27"/>
        <end position="246"/>
    </location>
</feature>
<evidence type="ECO:0000256" key="8">
    <source>
        <dbReference type="ARBA" id="ARBA00023159"/>
    </source>
</evidence>
<name>A0A9D4ZJD4_ADICA</name>
<keyword evidence="14" id="KW-0732">Signal</keyword>
<comment type="subcellular location">
    <subcellularLocation>
        <location evidence="1">Nucleus</location>
    </subcellularLocation>
</comment>
<feature type="compositionally biased region" description="Basic and acidic residues" evidence="13">
    <location>
        <begin position="229"/>
        <end position="246"/>
    </location>
</feature>
<evidence type="ECO:0000256" key="9">
    <source>
        <dbReference type="ARBA" id="ARBA00023163"/>
    </source>
</evidence>
<proteinExistence type="inferred from homology"/>
<keyword evidence="8" id="KW-0010">Activator</keyword>
<keyword evidence="9" id="KW-0804">Transcription</keyword>
<protein>
    <recommendedName>
        <fullName evidence="15">GATA-type domain-containing protein</fullName>
    </recommendedName>
</protein>
<feature type="signal peptide" evidence="14">
    <location>
        <begin position="1"/>
        <end position="26"/>
    </location>
</feature>
<dbReference type="Proteomes" id="UP000886520">
    <property type="component" value="Chromosome 8"/>
</dbReference>
<reference evidence="16" key="1">
    <citation type="submission" date="2021-01" db="EMBL/GenBank/DDBJ databases">
        <title>Adiantum capillus-veneris genome.</title>
        <authorList>
            <person name="Fang Y."/>
            <person name="Liao Q."/>
        </authorList>
    </citation>
    <scope>NUCLEOTIDE SEQUENCE</scope>
    <source>
        <strain evidence="16">H3</strain>
        <tissue evidence="16">Leaf</tissue>
    </source>
</reference>
<dbReference type="PANTHER" id="PTHR45658:SF129">
    <property type="entry name" value="GATA-TYPE DOMAIN-CONTAINING PROTEIN"/>
    <property type="match status" value="1"/>
</dbReference>
<comment type="function">
    <text evidence="11">Transcriptional activator that specifically binds 5'-GATA-3' or 5'-GAT-3' motifs within gene promoters. May be involved in the regulation of some light-responsive genes.</text>
</comment>
<evidence type="ECO:0000256" key="4">
    <source>
        <dbReference type="ARBA" id="ARBA00022771"/>
    </source>
</evidence>
<evidence type="ECO:0000256" key="10">
    <source>
        <dbReference type="ARBA" id="ARBA00023242"/>
    </source>
</evidence>
<feature type="region of interest" description="Disordered" evidence="13">
    <location>
        <begin position="226"/>
        <end position="246"/>
    </location>
</feature>
<dbReference type="InterPro" id="IPR013088">
    <property type="entry name" value="Znf_NHR/GATA"/>
</dbReference>
<dbReference type="GO" id="GO:0043565">
    <property type="term" value="F:sequence-specific DNA binding"/>
    <property type="evidence" value="ECO:0007669"/>
    <property type="project" value="InterPro"/>
</dbReference>
<evidence type="ECO:0000256" key="5">
    <source>
        <dbReference type="ARBA" id="ARBA00022833"/>
    </source>
</evidence>
<keyword evidence="7" id="KW-0238">DNA-binding</keyword>
<keyword evidence="10" id="KW-0539">Nucleus</keyword>
<evidence type="ECO:0000256" key="13">
    <source>
        <dbReference type="SAM" id="MobiDB-lite"/>
    </source>
</evidence>
<gene>
    <name evidence="16" type="ORF">GOP47_0008122</name>
</gene>
<dbReference type="Pfam" id="PF00320">
    <property type="entry name" value="GATA"/>
    <property type="match status" value="1"/>
</dbReference>
<evidence type="ECO:0000256" key="2">
    <source>
        <dbReference type="ARBA" id="ARBA00005694"/>
    </source>
</evidence>
<sequence length="246" mass="27853">MSPAPGHARRKHCCIVVCLLNTRILSLEVLESLLETACTTYAIQAASSESNMYNTYYDYDDDDDDKDEDFVRIHSNQRMKKSAMNAKNSSFSKEKRPSTKLFNPKPKKTKVEDATPVRKCLHCATQKMPQWRAGLMGPKMLCNACGVQYKSGRLCDEYRPAASPTFVESVHSNSHRNVLEMRRQRGDSIGHESQKHKENTHRHRWGDSGVCDHAALKVDVNTDVLAPPEETKVGRSEYKGEVDRHG</sequence>
<dbReference type="SUPFAM" id="SSF57716">
    <property type="entry name" value="Glucocorticoid receptor-like (DNA-binding domain)"/>
    <property type="match status" value="1"/>
</dbReference>
<comment type="similarity">
    <text evidence="2">Belongs to the type IV zinc-finger family. Class A subfamily.</text>
</comment>
<dbReference type="PROSITE" id="PS50114">
    <property type="entry name" value="GATA_ZN_FINGER_2"/>
    <property type="match status" value="1"/>
</dbReference>
<feature type="compositionally biased region" description="Basic and acidic residues" evidence="13">
    <location>
        <begin position="186"/>
        <end position="197"/>
    </location>
</feature>
<evidence type="ECO:0000256" key="3">
    <source>
        <dbReference type="ARBA" id="ARBA00022723"/>
    </source>
</evidence>
<dbReference type="SMART" id="SM00401">
    <property type="entry name" value="ZnF_GATA"/>
    <property type="match status" value="1"/>
</dbReference>
<evidence type="ECO:0000256" key="7">
    <source>
        <dbReference type="ARBA" id="ARBA00023125"/>
    </source>
</evidence>
<dbReference type="GO" id="GO:0005634">
    <property type="term" value="C:nucleus"/>
    <property type="evidence" value="ECO:0007669"/>
    <property type="project" value="UniProtKB-SubCell"/>
</dbReference>
<dbReference type="PANTHER" id="PTHR45658">
    <property type="entry name" value="GATA TRANSCRIPTION FACTOR"/>
    <property type="match status" value="1"/>
</dbReference>
<evidence type="ECO:0000256" key="1">
    <source>
        <dbReference type="ARBA" id="ARBA00004123"/>
    </source>
</evidence>
<feature type="domain" description="GATA-type" evidence="15">
    <location>
        <begin position="114"/>
        <end position="150"/>
    </location>
</feature>
<evidence type="ECO:0000256" key="14">
    <source>
        <dbReference type="SAM" id="SignalP"/>
    </source>
</evidence>
<dbReference type="GO" id="GO:0006355">
    <property type="term" value="P:regulation of DNA-templated transcription"/>
    <property type="evidence" value="ECO:0007669"/>
    <property type="project" value="InterPro"/>
</dbReference>
<dbReference type="FunFam" id="3.30.50.10:FF:000025">
    <property type="entry name" value="GATA transcription factor"/>
    <property type="match status" value="1"/>
</dbReference>
<evidence type="ECO:0000256" key="11">
    <source>
        <dbReference type="ARBA" id="ARBA00055020"/>
    </source>
</evidence>
<dbReference type="EMBL" id="JABFUD020000008">
    <property type="protein sequence ID" value="KAI5076057.1"/>
    <property type="molecule type" value="Genomic_DNA"/>
</dbReference>
<keyword evidence="3" id="KW-0479">Metal-binding</keyword>
<accession>A0A9D4ZJD4</accession>
<keyword evidence="6" id="KW-0805">Transcription regulation</keyword>
<feature type="region of interest" description="Disordered" evidence="13">
    <location>
        <begin position="186"/>
        <end position="206"/>
    </location>
</feature>
<dbReference type="Gene3D" id="3.30.50.10">
    <property type="entry name" value="Erythroid Transcription Factor GATA-1, subunit A"/>
    <property type="match status" value="1"/>
</dbReference>
<keyword evidence="4 12" id="KW-0863">Zinc-finger</keyword>
<evidence type="ECO:0000313" key="16">
    <source>
        <dbReference type="EMBL" id="KAI5076057.1"/>
    </source>
</evidence>
<dbReference type="CDD" id="cd00202">
    <property type="entry name" value="ZnF_GATA"/>
    <property type="match status" value="1"/>
</dbReference>
<feature type="region of interest" description="Disordered" evidence="13">
    <location>
        <begin position="79"/>
        <end position="109"/>
    </location>
</feature>
<evidence type="ECO:0000256" key="6">
    <source>
        <dbReference type="ARBA" id="ARBA00023015"/>
    </source>
</evidence>
<dbReference type="GO" id="GO:0008270">
    <property type="term" value="F:zinc ion binding"/>
    <property type="evidence" value="ECO:0007669"/>
    <property type="project" value="UniProtKB-KW"/>
</dbReference>
<keyword evidence="17" id="KW-1185">Reference proteome</keyword>
<evidence type="ECO:0000313" key="17">
    <source>
        <dbReference type="Proteomes" id="UP000886520"/>
    </source>
</evidence>
<keyword evidence="5" id="KW-0862">Zinc</keyword>
<evidence type="ECO:0000259" key="15">
    <source>
        <dbReference type="PROSITE" id="PS50114"/>
    </source>
</evidence>
<dbReference type="AlphaFoldDB" id="A0A9D4ZJD4"/>
<dbReference type="OrthoDB" id="2162994at2759"/>
<dbReference type="InterPro" id="IPR000679">
    <property type="entry name" value="Znf_GATA"/>
</dbReference>
<comment type="caution">
    <text evidence="16">The sequence shown here is derived from an EMBL/GenBank/DDBJ whole genome shotgun (WGS) entry which is preliminary data.</text>
</comment>
<organism evidence="16 17">
    <name type="scientific">Adiantum capillus-veneris</name>
    <name type="common">Maidenhair fern</name>
    <dbReference type="NCBI Taxonomy" id="13818"/>
    <lineage>
        <taxon>Eukaryota</taxon>
        <taxon>Viridiplantae</taxon>
        <taxon>Streptophyta</taxon>
        <taxon>Embryophyta</taxon>
        <taxon>Tracheophyta</taxon>
        <taxon>Polypodiopsida</taxon>
        <taxon>Polypodiidae</taxon>
        <taxon>Polypodiales</taxon>
        <taxon>Pteridineae</taxon>
        <taxon>Pteridaceae</taxon>
        <taxon>Vittarioideae</taxon>
        <taxon>Adiantum</taxon>
    </lineage>
</organism>
<evidence type="ECO:0000256" key="12">
    <source>
        <dbReference type="PROSITE-ProRule" id="PRU00094"/>
    </source>
</evidence>
<dbReference type="GO" id="GO:0030154">
    <property type="term" value="P:cell differentiation"/>
    <property type="evidence" value="ECO:0007669"/>
    <property type="project" value="TreeGrafter"/>
</dbReference>
<dbReference type="InterPro" id="IPR051140">
    <property type="entry name" value="GATA_TF"/>
</dbReference>